<dbReference type="EMBL" id="JADQTO010000036">
    <property type="protein sequence ID" value="MBG0568265.1"/>
    <property type="molecule type" value="Genomic_DNA"/>
</dbReference>
<keyword evidence="1" id="KW-0812">Transmembrane</keyword>
<dbReference type="AlphaFoldDB" id="A0A931CE75"/>
<reference evidence="2" key="1">
    <citation type="submission" date="2020-11" db="EMBL/GenBank/DDBJ databases">
        <title>Isolation and identification of active actinomycetes.</title>
        <authorList>
            <person name="Sun X."/>
        </authorList>
    </citation>
    <scope>NUCLEOTIDE SEQUENCE</scope>
    <source>
        <strain evidence="2">NEAU-A11</strain>
    </source>
</reference>
<evidence type="ECO:0000313" key="2">
    <source>
        <dbReference type="EMBL" id="MBG0568265.1"/>
    </source>
</evidence>
<gene>
    <name evidence="2" type="ORF">I4J89_43260</name>
</gene>
<keyword evidence="1" id="KW-1133">Transmembrane helix</keyword>
<proteinExistence type="predicted"/>
<accession>A0A931CE75</accession>
<comment type="caution">
    <text evidence="2">The sequence shown here is derived from an EMBL/GenBank/DDBJ whole genome shotgun (WGS) entry which is preliminary data.</text>
</comment>
<protein>
    <submittedName>
        <fullName evidence="2">Uncharacterized protein</fullName>
    </submittedName>
</protein>
<organism evidence="2 3">
    <name type="scientific">Actinoplanes aureus</name>
    <dbReference type="NCBI Taxonomy" id="2792083"/>
    <lineage>
        <taxon>Bacteria</taxon>
        <taxon>Bacillati</taxon>
        <taxon>Actinomycetota</taxon>
        <taxon>Actinomycetes</taxon>
        <taxon>Micromonosporales</taxon>
        <taxon>Micromonosporaceae</taxon>
        <taxon>Actinoplanes</taxon>
    </lineage>
</organism>
<dbReference type="Proteomes" id="UP000598146">
    <property type="component" value="Unassembled WGS sequence"/>
</dbReference>
<evidence type="ECO:0000256" key="1">
    <source>
        <dbReference type="SAM" id="Phobius"/>
    </source>
</evidence>
<keyword evidence="1" id="KW-0472">Membrane</keyword>
<dbReference type="RefSeq" id="WP_196420040.1">
    <property type="nucleotide sequence ID" value="NZ_JADQTO010000036.1"/>
</dbReference>
<evidence type="ECO:0000313" key="3">
    <source>
        <dbReference type="Proteomes" id="UP000598146"/>
    </source>
</evidence>
<feature type="transmembrane region" description="Helical" evidence="1">
    <location>
        <begin position="33"/>
        <end position="60"/>
    </location>
</feature>
<sequence length="62" mass="6276">MTTLAQPIYLLLAGLCLLMAVRSLKEALAPVGVIIRAAAALALFALAVSTALVLLVATLVTG</sequence>
<name>A0A931CE75_9ACTN</name>
<keyword evidence="3" id="KW-1185">Reference proteome</keyword>